<protein>
    <submittedName>
        <fullName evidence="1">18803_t:CDS:1</fullName>
    </submittedName>
</protein>
<feature type="non-terminal residue" evidence="1">
    <location>
        <position position="1"/>
    </location>
</feature>
<organism evidence="1 2">
    <name type="scientific">Racocetra persica</name>
    <dbReference type="NCBI Taxonomy" id="160502"/>
    <lineage>
        <taxon>Eukaryota</taxon>
        <taxon>Fungi</taxon>
        <taxon>Fungi incertae sedis</taxon>
        <taxon>Mucoromycota</taxon>
        <taxon>Glomeromycotina</taxon>
        <taxon>Glomeromycetes</taxon>
        <taxon>Diversisporales</taxon>
        <taxon>Gigasporaceae</taxon>
        <taxon>Racocetra</taxon>
    </lineage>
</organism>
<sequence length="112" mass="12854">EVSETTIKNCCRAIKIILEISKSEESESDNKFQNKTTDIDDTTILLKDLSAKTNLTIQELTDNIEEYIQIINQLAVTEDILTDEDIIEMIIDEFCKDKTNDDNKNDEELLLP</sequence>
<proteinExistence type="predicted"/>
<keyword evidence="2" id="KW-1185">Reference proteome</keyword>
<evidence type="ECO:0000313" key="1">
    <source>
        <dbReference type="EMBL" id="CAG8787351.1"/>
    </source>
</evidence>
<reference evidence="1" key="1">
    <citation type="submission" date="2021-06" db="EMBL/GenBank/DDBJ databases">
        <authorList>
            <person name="Kallberg Y."/>
            <person name="Tangrot J."/>
            <person name="Rosling A."/>
        </authorList>
    </citation>
    <scope>NUCLEOTIDE SEQUENCE</scope>
    <source>
        <strain evidence="1">MA461A</strain>
    </source>
</reference>
<dbReference type="Proteomes" id="UP000789920">
    <property type="component" value="Unassembled WGS sequence"/>
</dbReference>
<dbReference type="EMBL" id="CAJVQC010049245">
    <property type="protein sequence ID" value="CAG8787351.1"/>
    <property type="molecule type" value="Genomic_DNA"/>
</dbReference>
<evidence type="ECO:0000313" key="2">
    <source>
        <dbReference type="Proteomes" id="UP000789920"/>
    </source>
</evidence>
<name>A0ACA9RCA4_9GLOM</name>
<gene>
    <name evidence="1" type="ORF">RPERSI_LOCUS18522</name>
</gene>
<accession>A0ACA9RCA4</accession>
<comment type="caution">
    <text evidence="1">The sequence shown here is derived from an EMBL/GenBank/DDBJ whole genome shotgun (WGS) entry which is preliminary data.</text>
</comment>